<dbReference type="InterPro" id="IPR052521">
    <property type="entry name" value="Cell_div_SPOR-domain"/>
</dbReference>
<dbReference type="PROSITE" id="PS51724">
    <property type="entry name" value="SPOR"/>
    <property type="match status" value="1"/>
</dbReference>
<feature type="region of interest" description="Disordered" evidence="1">
    <location>
        <begin position="32"/>
        <end position="136"/>
    </location>
</feature>
<sequence length="221" mass="24106">MMRQRLVGALVLLCGGVILWTLLFTGPAEYKVDRQSQIPPEPRVDPVLGISPERPGGIASADRPLVAPQPQLAPKDVEPQAEAEPDKSAATDAPRNEPEPDNSNTADLKGEPTSKPQPESKPQAVKETASESSRLDDYGLAEAWVIQVGSFSKEANATSLKERLQKGGHKAYIDQREYRSKPVYRVLVGPLLNRNTADSEKKNIDARFGVSSLVTRFEAKP</sequence>
<dbReference type="GO" id="GO:0030428">
    <property type="term" value="C:cell septum"/>
    <property type="evidence" value="ECO:0007669"/>
    <property type="project" value="TreeGrafter"/>
</dbReference>
<dbReference type="InterPro" id="IPR036680">
    <property type="entry name" value="SPOR-like_sf"/>
</dbReference>
<evidence type="ECO:0000313" key="4">
    <source>
        <dbReference type="Proteomes" id="UP000596063"/>
    </source>
</evidence>
<evidence type="ECO:0000313" key="3">
    <source>
        <dbReference type="EMBL" id="QQD16764.1"/>
    </source>
</evidence>
<dbReference type="RefSeq" id="WP_198568265.1">
    <property type="nucleotide sequence ID" value="NZ_CP066167.1"/>
</dbReference>
<dbReference type="Proteomes" id="UP000596063">
    <property type="component" value="Chromosome"/>
</dbReference>
<feature type="domain" description="SPOR" evidence="2">
    <location>
        <begin position="138"/>
        <end position="217"/>
    </location>
</feature>
<reference evidence="3 4" key="1">
    <citation type="submission" date="2020-12" db="EMBL/GenBank/DDBJ databases">
        <authorList>
            <person name="Shan Y."/>
        </authorList>
    </citation>
    <scope>NUCLEOTIDE SEQUENCE [LARGE SCALE GENOMIC DNA]</scope>
    <source>
        <strain evidence="4">csc3.9</strain>
    </source>
</reference>
<dbReference type="InterPro" id="IPR007730">
    <property type="entry name" value="SPOR-like_dom"/>
</dbReference>
<protein>
    <submittedName>
        <fullName evidence="3">SPOR domain-containing protein</fullName>
    </submittedName>
</protein>
<dbReference type="PANTHER" id="PTHR38687:SF1">
    <property type="entry name" value="CELL DIVISION PROTEIN DEDD"/>
    <property type="match status" value="1"/>
</dbReference>
<proteinExistence type="predicted"/>
<accession>A0A7T4QXS3</accession>
<dbReference type="GO" id="GO:0032153">
    <property type="term" value="C:cell division site"/>
    <property type="evidence" value="ECO:0007669"/>
    <property type="project" value="TreeGrafter"/>
</dbReference>
<keyword evidence="4" id="KW-1185">Reference proteome</keyword>
<dbReference type="Gene3D" id="3.30.70.1070">
    <property type="entry name" value="Sporulation related repeat"/>
    <property type="match status" value="1"/>
</dbReference>
<dbReference type="GO" id="GO:0042834">
    <property type="term" value="F:peptidoglycan binding"/>
    <property type="evidence" value="ECO:0007669"/>
    <property type="project" value="InterPro"/>
</dbReference>
<dbReference type="AlphaFoldDB" id="A0A7T4QXS3"/>
<name>A0A7T4QXS3_9GAMM</name>
<gene>
    <name evidence="3" type="ORF">I6N98_10185</name>
</gene>
<evidence type="ECO:0000259" key="2">
    <source>
        <dbReference type="PROSITE" id="PS51724"/>
    </source>
</evidence>
<evidence type="ECO:0000256" key="1">
    <source>
        <dbReference type="SAM" id="MobiDB-lite"/>
    </source>
</evidence>
<dbReference type="PANTHER" id="PTHR38687">
    <property type="entry name" value="CELL DIVISION PROTEIN DEDD-RELATED"/>
    <property type="match status" value="1"/>
</dbReference>
<feature type="compositionally biased region" description="Basic and acidic residues" evidence="1">
    <location>
        <begin position="84"/>
        <end position="98"/>
    </location>
</feature>
<dbReference type="Pfam" id="PF05036">
    <property type="entry name" value="SPOR"/>
    <property type="match status" value="1"/>
</dbReference>
<dbReference type="EMBL" id="CP066167">
    <property type="protein sequence ID" value="QQD16764.1"/>
    <property type="molecule type" value="Genomic_DNA"/>
</dbReference>
<organism evidence="3 4">
    <name type="scientific">Spongiibacter nanhainus</name>
    <dbReference type="NCBI Taxonomy" id="2794344"/>
    <lineage>
        <taxon>Bacteria</taxon>
        <taxon>Pseudomonadati</taxon>
        <taxon>Pseudomonadota</taxon>
        <taxon>Gammaproteobacteria</taxon>
        <taxon>Cellvibrionales</taxon>
        <taxon>Spongiibacteraceae</taxon>
        <taxon>Spongiibacter</taxon>
    </lineage>
</organism>
<dbReference type="GO" id="GO:0032506">
    <property type="term" value="P:cytokinetic process"/>
    <property type="evidence" value="ECO:0007669"/>
    <property type="project" value="TreeGrafter"/>
</dbReference>
<dbReference type="SUPFAM" id="SSF110997">
    <property type="entry name" value="Sporulation related repeat"/>
    <property type="match status" value="1"/>
</dbReference>
<dbReference type="KEGG" id="snan:I6N98_10185"/>